<sequence length="89" mass="9454">MKQSALFGRLFLVTGVLAGLAMLANQPAPPARTAEPRPAAAQVVPAFLFDRAPRPAASEMRSIVVDRDPPEHCFAPRSQATATQRLACG</sequence>
<proteinExistence type="predicted"/>
<evidence type="ECO:0000313" key="2">
    <source>
        <dbReference type="Proteomes" id="UP000239089"/>
    </source>
</evidence>
<accession>A0A2S6NAE3</accession>
<dbReference type="EMBL" id="NHSJ01000055">
    <property type="protein sequence ID" value="PPQ31579.1"/>
    <property type="molecule type" value="Genomic_DNA"/>
</dbReference>
<protein>
    <submittedName>
        <fullName evidence="1">Uncharacterized protein</fullName>
    </submittedName>
</protein>
<dbReference type="OrthoDB" id="9965194at2"/>
<gene>
    <name evidence="1" type="ORF">CCR94_08490</name>
</gene>
<dbReference type="AlphaFoldDB" id="A0A2S6NAE3"/>
<comment type="caution">
    <text evidence="1">The sequence shown here is derived from an EMBL/GenBank/DDBJ whole genome shotgun (WGS) entry which is preliminary data.</text>
</comment>
<dbReference type="Proteomes" id="UP000239089">
    <property type="component" value="Unassembled WGS sequence"/>
</dbReference>
<reference evidence="1 2" key="1">
    <citation type="journal article" date="2018" name="Arch. Microbiol.">
        <title>New insights into the metabolic potential of the phototrophic purple bacterium Rhodopila globiformis DSM 161(T) from its draft genome sequence and evidence for a vanadium-dependent nitrogenase.</title>
        <authorList>
            <person name="Imhoff J.F."/>
            <person name="Rahn T."/>
            <person name="Kunzel S."/>
            <person name="Neulinger S.C."/>
        </authorList>
    </citation>
    <scope>NUCLEOTIDE SEQUENCE [LARGE SCALE GENOMIC DNA]</scope>
    <source>
        <strain evidence="1 2">DSM 16996</strain>
    </source>
</reference>
<dbReference type="RefSeq" id="WP_104507447.1">
    <property type="nucleotide sequence ID" value="NZ_JACIGC010000015.1"/>
</dbReference>
<keyword evidence="2" id="KW-1185">Reference proteome</keyword>
<name>A0A2S6NAE3_9HYPH</name>
<evidence type="ECO:0000313" key="1">
    <source>
        <dbReference type="EMBL" id="PPQ31579.1"/>
    </source>
</evidence>
<organism evidence="1 2">
    <name type="scientific">Rhodoblastus sphagnicola</name>
    <dbReference type="NCBI Taxonomy" id="333368"/>
    <lineage>
        <taxon>Bacteria</taxon>
        <taxon>Pseudomonadati</taxon>
        <taxon>Pseudomonadota</taxon>
        <taxon>Alphaproteobacteria</taxon>
        <taxon>Hyphomicrobiales</taxon>
        <taxon>Rhodoblastaceae</taxon>
        <taxon>Rhodoblastus</taxon>
    </lineage>
</organism>